<dbReference type="Proteomes" id="UP000612855">
    <property type="component" value="Unassembled WGS sequence"/>
</dbReference>
<protein>
    <submittedName>
        <fullName evidence="1">Tail protein</fullName>
    </submittedName>
</protein>
<accession>A0A917A148</accession>
<comment type="caution">
    <text evidence="1">The sequence shown here is derived from an EMBL/GenBank/DDBJ whole genome shotgun (WGS) entry which is preliminary data.</text>
</comment>
<dbReference type="InterPro" id="IPR038666">
    <property type="entry name" value="SSP1_head-tail_sf"/>
</dbReference>
<dbReference type="EMBL" id="BMFJ01000001">
    <property type="protein sequence ID" value="GGE21686.1"/>
    <property type="molecule type" value="Genomic_DNA"/>
</dbReference>
<gene>
    <name evidence="1" type="ORF">GCM10011360_07800</name>
</gene>
<name>A0A917A148_9RHOB</name>
<dbReference type="AlphaFoldDB" id="A0A917A148"/>
<dbReference type="InterPro" id="IPR008767">
    <property type="entry name" value="Phage_SPP1_head-tail_adaptor"/>
</dbReference>
<dbReference type="RefSeq" id="WP_188476358.1">
    <property type="nucleotide sequence ID" value="NZ_BMFJ01000001.1"/>
</dbReference>
<dbReference type="Gene3D" id="2.40.10.270">
    <property type="entry name" value="Bacteriophage SPP1 head-tail adaptor protein"/>
    <property type="match status" value="1"/>
</dbReference>
<proteinExistence type="predicted"/>
<organism evidence="1 2">
    <name type="scientific">Primorskyibacter flagellatus</name>
    <dbReference type="NCBI Taxonomy" id="1387277"/>
    <lineage>
        <taxon>Bacteria</taxon>
        <taxon>Pseudomonadati</taxon>
        <taxon>Pseudomonadota</taxon>
        <taxon>Alphaproteobacteria</taxon>
        <taxon>Rhodobacterales</taxon>
        <taxon>Roseobacteraceae</taxon>
        <taxon>Primorskyibacter</taxon>
    </lineage>
</organism>
<reference evidence="2" key="1">
    <citation type="journal article" date="2019" name="Int. J. Syst. Evol. Microbiol.">
        <title>The Global Catalogue of Microorganisms (GCM) 10K type strain sequencing project: providing services to taxonomists for standard genome sequencing and annotation.</title>
        <authorList>
            <consortium name="The Broad Institute Genomics Platform"/>
            <consortium name="The Broad Institute Genome Sequencing Center for Infectious Disease"/>
            <person name="Wu L."/>
            <person name="Ma J."/>
        </authorList>
    </citation>
    <scope>NUCLEOTIDE SEQUENCE [LARGE SCALE GENOMIC DNA]</scope>
    <source>
        <strain evidence="2">CGMCC 1.12664</strain>
    </source>
</reference>
<sequence length="115" mass="12753">MSPRRTPGLSRLLVLEDPQRVPDASGGFTEVWVPLGEVWGEVTLRTGRSAEFGLLPVGRTSYRIVVRGAPVGVPSRPEAGQRFRENTRIYRIEAVAERDPEGRYLICFATEEVAA</sequence>
<keyword evidence="2" id="KW-1185">Reference proteome</keyword>
<evidence type="ECO:0000313" key="2">
    <source>
        <dbReference type="Proteomes" id="UP000612855"/>
    </source>
</evidence>
<dbReference type="Pfam" id="PF05521">
    <property type="entry name" value="Phage_HCP"/>
    <property type="match status" value="1"/>
</dbReference>
<evidence type="ECO:0000313" key="1">
    <source>
        <dbReference type="EMBL" id="GGE21686.1"/>
    </source>
</evidence>